<sequence>MAVRDRGDDQLVRTGGLPETFEVAGDRVRRTDEPRLHPVGDQLPVRVRPGQRAASALRMPRTHGA</sequence>
<evidence type="ECO:0000313" key="1">
    <source>
        <dbReference type="EMBL" id="OLZ67054.1"/>
    </source>
</evidence>
<gene>
    <name evidence="1" type="ORF">AVW11_14370</name>
</gene>
<comment type="caution">
    <text evidence="1">The sequence shown here is derived from an EMBL/GenBank/DDBJ whole genome shotgun (WGS) entry which is preliminary data.</text>
</comment>
<proteinExistence type="predicted"/>
<dbReference type="EMBL" id="MQUR01000027">
    <property type="protein sequence ID" value="OLZ67054.1"/>
    <property type="molecule type" value="Genomic_DNA"/>
</dbReference>
<name>A0ABX3G2V9_9ACTN</name>
<evidence type="ECO:0000313" key="2">
    <source>
        <dbReference type="Proteomes" id="UP000187151"/>
    </source>
</evidence>
<protein>
    <submittedName>
        <fullName evidence="1">Uncharacterized protein</fullName>
    </submittedName>
</protein>
<accession>A0ABX3G2V9</accession>
<dbReference type="Proteomes" id="UP000187151">
    <property type="component" value="Unassembled WGS sequence"/>
</dbReference>
<reference evidence="1 2" key="1">
    <citation type="submission" date="2016-01" db="EMBL/GenBank/DDBJ databases">
        <title>Streptomyces amritsarensis strain MTCC 11845 genome sequencing and assembly.</title>
        <authorList>
            <person name="Sharma D."/>
            <person name="Nair G.R."/>
            <person name="Kaur G."/>
            <person name="Manhas R.K."/>
            <person name="Mayilraj S."/>
        </authorList>
    </citation>
    <scope>NUCLEOTIDE SEQUENCE [LARGE SCALE GENOMIC DNA]</scope>
    <source>
        <strain evidence="1 2">MTCC 11845</strain>
    </source>
</reference>
<organism evidence="1 2">
    <name type="scientific">Streptomyces amritsarensis</name>
    <dbReference type="NCBI Taxonomy" id="681158"/>
    <lineage>
        <taxon>Bacteria</taxon>
        <taxon>Bacillati</taxon>
        <taxon>Actinomycetota</taxon>
        <taxon>Actinomycetes</taxon>
        <taxon>Kitasatosporales</taxon>
        <taxon>Streptomycetaceae</taxon>
        <taxon>Streptomyces</taxon>
    </lineage>
</organism>
<keyword evidence="2" id="KW-1185">Reference proteome</keyword>